<feature type="domain" description="LptD C-terminal" evidence="1">
    <location>
        <begin position="282"/>
        <end position="637"/>
    </location>
</feature>
<accession>A0A3B0V6L0</accession>
<sequence length="721" mass="82638">MNKLIIIVICNICLAANSVATCSSSVIAEEGTAICGNNSQSEFTTIDALNFIPTEDGILRVGGDVCISMGKQRVTTKELHYDDNQQTITIESPLVYSDENQTIKAQNAKIDMSKETASMSKVSYLLKDSQANGEAKLLTTDKKTSYLTGLTYSTCPADNRQWYIKAGSADLDQQKQVGTFRKMTLRFKGVPLLYFPYAKMPLSNQRKSGFLIPDVKNSSNNGFDIALPYYINIAENMDATLTPRYLSKRGVMLGAEFRYMGTNYTGEIYADYLPSDKIDKIDRGYAEFKHRQSFNSNWSLNSRLNNVSDRQYFEDFGNNIYATSQSYLYSFLNINGFGDNWQFKGQLNDYQIISEAIPLNRQPYQSLPRLEYSWFNNNYMTTLNYGLDSSWVNLFRESSINTYRLDVTPYIAKTFQNSHSKFTPKLAYRYTNWDYSGTPHPLITDLDSNRSLPIVSLDYTVNFEKQFTDGSFSSLEPRLFYLYVPYQDQQNIPLFNTNNLTFGTGLLYQSNSFSGVDRQADANQISVGVSQRHFDTTGNEKWNITLGQIAYFSDRRVQLDDSVETRDTSPIITEFNYFYRNWKATMSVHWDTEIDKSERALVKFQHKGENNSLFNFAYRFRRGKIEQLDSSVVLPIGTNNRFIARWNYSIQERATIEAIAGFEHKSCCWAARIVARRYIFNEEGDVNNGIFFELQLNGLGAIGRKPRRLLKQSILGYSEEF</sequence>
<dbReference type="PANTHER" id="PTHR30189">
    <property type="entry name" value="LPS-ASSEMBLY PROTEIN"/>
    <property type="match status" value="1"/>
</dbReference>
<evidence type="ECO:0000313" key="2">
    <source>
        <dbReference type="EMBL" id="VAW38601.1"/>
    </source>
</evidence>
<protein>
    <submittedName>
        <fullName evidence="2">LPS-assembly protein LptD @ Organic solvent tolerance protein</fullName>
    </submittedName>
</protein>
<name>A0A3B0V6L0_9ZZZZ</name>
<evidence type="ECO:0000259" key="1">
    <source>
        <dbReference type="Pfam" id="PF04453"/>
    </source>
</evidence>
<organism evidence="2">
    <name type="scientific">hydrothermal vent metagenome</name>
    <dbReference type="NCBI Taxonomy" id="652676"/>
    <lineage>
        <taxon>unclassified sequences</taxon>
        <taxon>metagenomes</taxon>
        <taxon>ecological metagenomes</taxon>
    </lineage>
</organism>
<dbReference type="GO" id="GO:0043165">
    <property type="term" value="P:Gram-negative-bacterium-type cell outer membrane assembly"/>
    <property type="evidence" value="ECO:0007669"/>
    <property type="project" value="InterPro"/>
</dbReference>
<dbReference type="GO" id="GO:0009279">
    <property type="term" value="C:cell outer membrane"/>
    <property type="evidence" value="ECO:0007669"/>
    <property type="project" value="InterPro"/>
</dbReference>
<gene>
    <name evidence="2" type="ORF">MNBD_GAMMA01-144</name>
</gene>
<reference evidence="2" key="1">
    <citation type="submission" date="2018-06" db="EMBL/GenBank/DDBJ databases">
        <authorList>
            <person name="Zhirakovskaya E."/>
        </authorList>
    </citation>
    <scope>NUCLEOTIDE SEQUENCE</scope>
</reference>
<dbReference type="GO" id="GO:1990351">
    <property type="term" value="C:transporter complex"/>
    <property type="evidence" value="ECO:0007669"/>
    <property type="project" value="TreeGrafter"/>
</dbReference>
<dbReference type="EMBL" id="UOEW01000210">
    <property type="protein sequence ID" value="VAW38601.1"/>
    <property type="molecule type" value="Genomic_DNA"/>
</dbReference>
<dbReference type="InterPro" id="IPR020889">
    <property type="entry name" value="LipoPS_assembly_LptD"/>
</dbReference>
<dbReference type="Pfam" id="PF04453">
    <property type="entry name" value="LptD"/>
    <property type="match status" value="1"/>
</dbReference>
<dbReference type="AlphaFoldDB" id="A0A3B0V6L0"/>
<proteinExistence type="inferred from homology"/>
<dbReference type="PANTHER" id="PTHR30189:SF1">
    <property type="entry name" value="LPS-ASSEMBLY PROTEIN LPTD"/>
    <property type="match status" value="1"/>
</dbReference>
<dbReference type="InterPro" id="IPR007543">
    <property type="entry name" value="LptD_C"/>
</dbReference>
<dbReference type="HAMAP" id="MF_01411">
    <property type="entry name" value="LPS_assembly_LptD"/>
    <property type="match status" value="1"/>
</dbReference>
<dbReference type="GO" id="GO:0015920">
    <property type="term" value="P:lipopolysaccharide transport"/>
    <property type="evidence" value="ECO:0007669"/>
    <property type="project" value="InterPro"/>
</dbReference>
<dbReference type="InterPro" id="IPR050218">
    <property type="entry name" value="LptD"/>
</dbReference>